<feature type="domain" description="ASCH" evidence="1">
    <location>
        <begin position="7"/>
        <end position="67"/>
    </location>
</feature>
<gene>
    <name evidence="2" type="ORF">ACHMWK_08035</name>
</gene>
<dbReference type="Proteomes" id="UP001609821">
    <property type="component" value="Unassembled WGS sequence"/>
</dbReference>
<organism evidence="2 3">
    <name type="scientific">Pseudomonas kulmbachensis</name>
    <dbReference type="NCBI Taxonomy" id="3043408"/>
    <lineage>
        <taxon>Bacteria</taxon>
        <taxon>Pseudomonadati</taxon>
        <taxon>Pseudomonadota</taxon>
        <taxon>Gammaproteobacteria</taxon>
        <taxon>Pseudomonadales</taxon>
        <taxon>Pseudomonadaceae</taxon>
        <taxon>Pseudomonas</taxon>
    </lineage>
</organism>
<evidence type="ECO:0000313" key="2">
    <source>
        <dbReference type="EMBL" id="MFH6565916.1"/>
    </source>
</evidence>
<dbReference type="Gene3D" id="2.30.130.30">
    <property type="entry name" value="Hypothetical protein"/>
    <property type="match status" value="1"/>
</dbReference>
<dbReference type="SUPFAM" id="SSF88697">
    <property type="entry name" value="PUA domain-like"/>
    <property type="match status" value="1"/>
</dbReference>
<evidence type="ECO:0000259" key="1">
    <source>
        <dbReference type="Pfam" id="PF04266"/>
    </source>
</evidence>
<dbReference type="EMBL" id="JBINXB010000007">
    <property type="protein sequence ID" value="MFH6565916.1"/>
    <property type="molecule type" value="Genomic_DNA"/>
</dbReference>
<dbReference type="Pfam" id="PF04266">
    <property type="entry name" value="ASCH"/>
    <property type="match status" value="1"/>
</dbReference>
<proteinExistence type="predicted"/>
<protein>
    <submittedName>
        <fullName evidence="2">ASCH domain-containing protein</fullName>
    </submittedName>
</protein>
<dbReference type="InterPro" id="IPR007374">
    <property type="entry name" value="ASCH_domain"/>
</dbReference>
<keyword evidence="3" id="KW-1185">Reference proteome</keyword>
<evidence type="ECO:0000313" key="3">
    <source>
        <dbReference type="Proteomes" id="UP001609821"/>
    </source>
</evidence>
<sequence length="146" mass="16281">MIEALVSIKPRHVDNIMRGKKSVELRVKPISLPPGSRLWVYTTLPVGRIDMSAQVDFVKSLPPEEIWTKYGKEICISKLDFDLYTAGRDLVTAIGLKDITILDQGVCLPLIRMRLGKFQPPQFFSKIAPNSPLLTLLCGGNEVTSD</sequence>
<comment type="caution">
    <text evidence="2">The sequence shown here is derived from an EMBL/GenBank/DDBJ whole genome shotgun (WGS) entry which is preliminary data.</text>
</comment>
<name>A0ABW7LYT2_9PSED</name>
<reference evidence="2 3" key="1">
    <citation type="submission" date="2024-10" db="EMBL/GenBank/DDBJ databases">
        <title>Aeromonas and Pseudomonas from the Cagarras Archipelago, Rio de Janeiro, Brazil.</title>
        <authorList>
            <person name="Canellas A.L.B."/>
            <person name="Laport M.S."/>
        </authorList>
    </citation>
    <scope>NUCLEOTIDE SEQUENCE [LARGE SCALE GENOMIC DNA]</scope>
    <source>
        <strain evidence="2 3">CPF-4</strain>
    </source>
</reference>
<dbReference type="InterPro" id="IPR015947">
    <property type="entry name" value="PUA-like_sf"/>
</dbReference>
<accession>A0ABW7LYT2</accession>
<dbReference type="RefSeq" id="WP_076383293.1">
    <property type="nucleotide sequence ID" value="NZ_JBINXA010000023.1"/>
</dbReference>